<evidence type="ECO:0000313" key="4">
    <source>
        <dbReference type="Proteomes" id="UP000273675"/>
    </source>
</evidence>
<dbReference type="EMBL" id="RBIM01000007">
    <property type="protein sequence ID" value="RKQ95233.1"/>
    <property type="molecule type" value="Genomic_DNA"/>
</dbReference>
<evidence type="ECO:0000313" key="3">
    <source>
        <dbReference type="EMBL" id="RKQ95233.1"/>
    </source>
</evidence>
<accession>A0A495D196</accession>
<dbReference type="SUPFAM" id="SSF89447">
    <property type="entry name" value="AbrB/MazE/MraZ-like"/>
    <property type="match status" value="1"/>
</dbReference>
<sequence length="75" mass="8282">MTRLKIRTIGNSQGVVLPKALLERFKLAAGDVLYVTEAPDGSMRITPYDPAFSEQLEAAKEGMAAYRNALRELAR</sequence>
<dbReference type="PROSITE" id="PS51740">
    <property type="entry name" value="SPOVT_ABRB"/>
    <property type="match status" value="1"/>
</dbReference>
<gene>
    <name evidence="3" type="ORF">C7435_2922</name>
</gene>
<dbReference type="Pfam" id="PF04014">
    <property type="entry name" value="MazE_antitoxin"/>
    <property type="match status" value="1"/>
</dbReference>
<dbReference type="RefSeq" id="WP_121212234.1">
    <property type="nucleotide sequence ID" value="NZ_RBIM01000007.1"/>
</dbReference>
<proteinExistence type="predicted"/>
<name>A0A495D196_9PROT</name>
<dbReference type="AlphaFoldDB" id="A0A495D196"/>
<organism evidence="3 4">
    <name type="scientific">Maricaulis maris</name>
    <dbReference type="NCBI Taxonomy" id="74318"/>
    <lineage>
        <taxon>Bacteria</taxon>
        <taxon>Pseudomonadati</taxon>
        <taxon>Pseudomonadota</taxon>
        <taxon>Alphaproteobacteria</taxon>
        <taxon>Maricaulales</taxon>
        <taxon>Maricaulaceae</taxon>
        <taxon>Maricaulis</taxon>
    </lineage>
</organism>
<dbReference type="SMART" id="SM00966">
    <property type="entry name" value="SpoVT_AbrB"/>
    <property type="match status" value="1"/>
</dbReference>
<dbReference type="InterPro" id="IPR013432">
    <property type="entry name" value="Doc_partner"/>
</dbReference>
<keyword evidence="1" id="KW-0238">DNA-binding</keyword>
<dbReference type="InterPro" id="IPR007159">
    <property type="entry name" value="SpoVT-AbrB_dom"/>
</dbReference>
<dbReference type="Proteomes" id="UP000273675">
    <property type="component" value="Unassembled WGS sequence"/>
</dbReference>
<dbReference type="GO" id="GO:0003677">
    <property type="term" value="F:DNA binding"/>
    <property type="evidence" value="ECO:0007669"/>
    <property type="project" value="UniProtKB-UniRule"/>
</dbReference>
<reference evidence="3 4" key="1">
    <citation type="submission" date="2018-10" db="EMBL/GenBank/DDBJ databases">
        <title>Genomic Encyclopedia of Type Strains, Phase IV (KMG-IV): sequencing the most valuable type-strain genomes for metagenomic binning, comparative biology and taxonomic classification.</title>
        <authorList>
            <person name="Goeker M."/>
        </authorList>
    </citation>
    <scope>NUCLEOTIDE SEQUENCE [LARGE SCALE GENOMIC DNA]</scope>
    <source>
        <strain evidence="3 4">DSM 4734</strain>
    </source>
</reference>
<dbReference type="InterPro" id="IPR037914">
    <property type="entry name" value="SpoVT-AbrB_sf"/>
</dbReference>
<dbReference type="NCBIfam" id="TIGR02609">
    <property type="entry name" value="doc_partner"/>
    <property type="match status" value="1"/>
</dbReference>
<comment type="caution">
    <text evidence="3">The sequence shown here is derived from an EMBL/GenBank/DDBJ whole genome shotgun (WGS) entry which is preliminary data.</text>
</comment>
<protein>
    <submittedName>
        <fullName evidence="3">Putative addiction module antidote</fullName>
    </submittedName>
</protein>
<dbReference type="OrthoDB" id="5459182at2"/>
<evidence type="ECO:0000259" key="2">
    <source>
        <dbReference type="PROSITE" id="PS51740"/>
    </source>
</evidence>
<evidence type="ECO:0000256" key="1">
    <source>
        <dbReference type="PROSITE-ProRule" id="PRU01076"/>
    </source>
</evidence>
<feature type="domain" description="SpoVT-AbrB" evidence="2">
    <location>
        <begin position="4"/>
        <end position="50"/>
    </location>
</feature>
<dbReference type="Gene3D" id="2.10.260.10">
    <property type="match status" value="1"/>
</dbReference>